<dbReference type="AlphaFoldDB" id="A0A1S3Q144"/>
<evidence type="ECO:0000256" key="1">
    <source>
        <dbReference type="SAM" id="MobiDB-lite"/>
    </source>
</evidence>
<dbReference type="Proteomes" id="UP001652741">
    <property type="component" value="Chromosome ssa27"/>
</dbReference>
<gene>
    <name evidence="3" type="primary">LOC106588788</name>
</gene>
<dbReference type="KEGG" id="sasa:106588788"/>
<name>A0A1S3Q144_SALSA</name>
<feature type="region of interest" description="Disordered" evidence="1">
    <location>
        <begin position="16"/>
        <end position="51"/>
    </location>
</feature>
<protein>
    <submittedName>
        <fullName evidence="3">Uncharacterized protein</fullName>
    </submittedName>
</protein>
<dbReference type="OrthoDB" id="9890799at2759"/>
<organism evidence="2 3">
    <name type="scientific">Salmo salar</name>
    <name type="common">Atlantic salmon</name>
    <dbReference type="NCBI Taxonomy" id="8030"/>
    <lineage>
        <taxon>Eukaryota</taxon>
        <taxon>Metazoa</taxon>
        <taxon>Chordata</taxon>
        <taxon>Craniata</taxon>
        <taxon>Vertebrata</taxon>
        <taxon>Euteleostomi</taxon>
        <taxon>Actinopterygii</taxon>
        <taxon>Neopterygii</taxon>
        <taxon>Teleostei</taxon>
        <taxon>Protacanthopterygii</taxon>
        <taxon>Salmoniformes</taxon>
        <taxon>Salmonidae</taxon>
        <taxon>Salmoninae</taxon>
        <taxon>Salmo</taxon>
    </lineage>
</organism>
<evidence type="ECO:0000313" key="2">
    <source>
        <dbReference type="Proteomes" id="UP001652741"/>
    </source>
</evidence>
<dbReference type="RefSeq" id="XP_014033688.1">
    <property type="nucleotide sequence ID" value="XM_014178213.2"/>
</dbReference>
<sequence>MSVLFCCRCVFPSEDTDERQPLLHPKLPESEKPVSARQPRPAPTVSRSGQLVPKRVGVKDLDQRFSDVTETFNQQHESYNVMKERIISLRRTYNCNNDSTLTLTECVRKIKEEYKDSYRVTVMIKGYDFSLSVVPLRSVDEGEKSLPRLLRLAQDELRGFSQGAIAIVAAGTKLQVLIDWLLSRGERMAEQVREVAPTHQDHCRLEENLIETMQEVRRVRELSLGYCQQAREIQTEAAQIAGLA</sequence>
<feature type="compositionally biased region" description="Basic and acidic residues" evidence="1">
    <location>
        <begin position="18"/>
        <end position="34"/>
    </location>
</feature>
<accession>A0A1S3Q144</accession>
<keyword evidence="2" id="KW-1185">Reference proteome</keyword>
<proteinExistence type="predicted"/>
<evidence type="ECO:0000313" key="3">
    <source>
        <dbReference type="RefSeq" id="XP_014033688.1"/>
    </source>
</evidence>
<dbReference type="GeneID" id="106588788"/>
<reference evidence="3" key="1">
    <citation type="submission" date="2025-08" db="UniProtKB">
        <authorList>
            <consortium name="RefSeq"/>
        </authorList>
    </citation>
    <scope>IDENTIFICATION</scope>
</reference>